<feature type="compositionally biased region" description="Polar residues" evidence="3">
    <location>
        <begin position="422"/>
        <end position="433"/>
    </location>
</feature>
<sequence length="1030" mass="119236">MEDRSFAEPNDKNSGPVMGNNTFSHKKQNEANYERTRLIIKNIPKYMNEIDLKKHFFKMKGNYEFKITDIKIMKRKKVIKNKEEFESRKICFIGFMSNRGCENFKKSFNNTYINTSKISIEDAFSPIISKQAEMRNHTYNLYQRNGLEKTKKEETKKSIQILKNEHFINKTIPVKKTKAGMSTTRTHVIFMDDQMEENQEKVKKKENKKEEKAKKAKKMKKNREKVILLGEGTQKDNASDRGPTHEQEKLSQEDCTQEKTKQEDDAVDKTAEEENALDWLKGISQKKTQDEEKTEKKENLFEGEEEDKNDDRQKDTSNEGKQVGDKLEYDSGSENKNTGKIIIFNLPPVSEQDVKSLCERYGPVVEAKIFKNMKKGNVQINLDEGKDKKSNEDFFIKLLKENNDTFMDEKHGGGGKKKKNNETCSSNKQVNSCSDDKNTEVGEPSAHVEEVKNALANYDLTNVRAYAFVSFVFPSSCERAKEGLHDAIYRGKILSVKYAKEKYIDFENSKKSKNNILIKLSKESKTSYKKILEIQKKRNCQNENVWNLLYTDINASIHNFCKENNCSRESILNIRDKNIAVNVSLTETYIINKMKEWIRKEGIHLEAFEQVYKKGEETQVKVDPGENETAGENIQEDAKKVIKYKRSDDTIVVKNLAMHTNQRDIINMFKKYGILKKVSFSPYNNVAIMQFENSENAKKAFVANSYTRYRKLPLYLEWAPINLFEKTEKTAENAKSDMNGTVSAAEPVAAPNEATEGNNRGAYESESSDEEGTHASVYIKNLNFSTKEEDFKKLFEKLDGFITCNIVKSKKVITKREHEKNQKENDQKYISQGYGFAEFKSKEQAIDAIKKLTATTLDDHILELSLSRNRVKKKSNKNNDEKKIVKEKKKVTKKLLIKNLAFQVTKEELRKLFSSFGNIKSVRIPKNAYNRSRGYAFVEFMSKSECQTAIESLQHTHLYGRHLIIDFADDFIFEQNVNEYDKLKDEGNVNRKGAFITSEQAKRKTIYEHKKGHEMSESKRRKLQGDLENV</sequence>
<keyword evidence="1 2" id="KW-0694">RNA-binding</keyword>
<feature type="domain" description="RRM" evidence="4">
    <location>
        <begin position="36"/>
        <end position="125"/>
    </location>
</feature>
<feature type="compositionally biased region" description="Basic and acidic residues" evidence="3">
    <location>
        <begin position="233"/>
        <end position="272"/>
    </location>
</feature>
<feature type="domain" description="RRM" evidence="4">
    <location>
        <begin position="775"/>
        <end position="869"/>
    </location>
</feature>
<feature type="region of interest" description="Disordered" evidence="3">
    <location>
        <begin position="192"/>
        <end position="334"/>
    </location>
</feature>
<dbReference type="GO" id="GO:0005634">
    <property type="term" value="C:nucleus"/>
    <property type="evidence" value="ECO:0007669"/>
    <property type="project" value="TreeGrafter"/>
</dbReference>
<evidence type="ECO:0000256" key="3">
    <source>
        <dbReference type="SAM" id="MobiDB-lite"/>
    </source>
</evidence>
<dbReference type="GO" id="GO:0005737">
    <property type="term" value="C:cytoplasm"/>
    <property type="evidence" value="ECO:0007669"/>
    <property type="project" value="TreeGrafter"/>
</dbReference>
<dbReference type="InterPro" id="IPR035979">
    <property type="entry name" value="RBD_domain_sf"/>
</dbReference>
<dbReference type="AlphaFoldDB" id="A0A1A8WB52"/>
<evidence type="ECO:0000256" key="2">
    <source>
        <dbReference type="PROSITE-ProRule" id="PRU00176"/>
    </source>
</evidence>
<dbReference type="CDD" id="cd12320">
    <property type="entry name" value="RRM6_RBM19_RRM5_MRD1"/>
    <property type="match status" value="1"/>
</dbReference>
<feature type="region of interest" description="Disordered" evidence="3">
    <location>
        <begin position="1"/>
        <end position="27"/>
    </location>
</feature>
<feature type="region of interest" description="Disordered" evidence="3">
    <location>
        <begin position="406"/>
        <end position="445"/>
    </location>
</feature>
<feature type="domain" description="RRM" evidence="4">
    <location>
        <begin position="893"/>
        <end position="970"/>
    </location>
</feature>
<dbReference type="Pfam" id="PF00076">
    <property type="entry name" value="RRM_1"/>
    <property type="match status" value="2"/>
</dbReference>
<dbReference type="EMBL" id="FLQU01000635">
    <property type="protein sequence ID" value="SBS88435.1"/>
    <property type="molecule type" value="Genomic_DNA"/>
</dbReference>
<dbReference type="InterPro" id="IPR050374">
    <property type="entry name" value="RRT5_SRSF_SR"/>
</dbReference>
<dbReference type="GO" id="GO:0003729">
    <property type="term" value="F:mRNA binding"/>
    <property type="evidence" value="ECO:0007669"/>
    <property type="project" value="TreeGrafter"/>
</dbReference>
<name>A0A1A8WB52_PLAOA</name>
<feature type="compositionally biased region" description="Basic and acidic residues" evidence="3">
    <location>
        <begin position="1007"/>
        <end position="1018"/>
    </location>
</feature>
<dbReference type="GO" id="GO:1990904">
    <property type="term" value="C:ribonucleoprotein complex"/>
    <property type="evidence" value="ECO:0007669"/>
    <property type="project" value="TreeGrafter"/>
</dbReference>
<evidence type="ECO:0000256" key="1">
    <source>
        <dbReference type="ARBA" id="ARBA00022884"/>
    </source>
</evidence>
<gene>
    <name evidence="5" type="ORF">POVCU2_0048420</name>
</gene>
<feature type="compositionally biased region" description="Basic and acidic residues" evidence="3">
    <location>
        <begin position="309"/>
        <end position="329"/>
    </location>
</feature>
<dbReference type="PANTHER" id="PTHR23003">
    <property type="entry name" value="RNA RECOGNITION MOTIF RRM DOMAIN CONTAINING PROTEIN"/>
    <property type="match status" value="1"/>
</dbReference>
<dbReference type="InterPro" id="IPR012677">
    <property type="entry name" value="Nucleotide-bd_a/b_plait_sf"/>
</dbReference>
<evidence type="ECO:0000259" key="4">
    <source>
        <dbReference type="PROSITE" id="PS50102"/>
    </source>
</evidence>
<feature type="compositionally biased region" description="Basic and acidic residues" evidence="3">
    <location>
        <begin position="198"/>
        <end position="213"/>
    </location>
</feature>
<reference evidence="6" key="1">
    <citation type="submission" date="2016-05" db="EMBL/GenBank/DDBJ databases">
        <authorList>
            <person name="Naeem Raeece"/>
        </authorList>
    </citation>
    <scope>NUCLEOTIDE SEQUENCE [LARGE SCALE GENOMIC DNA]</scope>
</reference>
<organism evidence="5 6">
    <name type="scientific">Plasmodium ovale curtisi</name>
    <dbReference type="NCBI Taxonomy" id="864141"/>
    <lineage>
        <taxon>Eukaryota</taxon>
        <taxon>Sar</taxon>
        <taxon>Alveolata</taxon>
        <taxon>Apicomplexa</taxon>
        <taxon>Aconoidasida</taxon>
        <taxon>Haemosporida</taxon>
        <taxon>Plasmodiidae</taxon>
        <taxon>Plasmodium</taxon>
        <taxon>Plasmodium (Plasmodium)</taxon>
    </lineage>
</organism>
<dbReference type="Gene3D" id="3.30.70.330">
    <property type="match status" value="5"/>
</dbReference>
<dbReference type="SUPFAM" id="SSF54928">
    <property type="entry name" value="RNA-binding domain, RBD"/>
    <property type="match status" value="4"/>
</dbReference>
<feature type="domain" description="RRM" evidence="4">
    <location>
        <begin position="649"/>
        <end position="721"/>
    </location>
</feature>
<evidence type="ECO:0000313" key="6">
    <source>
        <dbReference type="Proteomes" id="UP000078560"/>
    </source>
</evidence>
<feature type="compositionally biased region" description="Basic and acidic residues" evidence="3">
    <location>
        <begin position="434"/>
        <end position="445"/>
    </location>
</feature>
<feature type="compositionally biased region" description="Basic and acidic residues" evidence="3">
    <location>
        <begin position="287"/>
        <end position="300"/>
    </location>
</feature>
<feature type="compositionally biased region" description="Basic and acidic residues" evidence="3">
    <location>
        <begin position="1"/>
        <end position="11"/>
    </location>
</feature>
<feature type="region of interest" description="Disordered" evidence="3">
    <location>
        <begin position="740"/>
        <end position="770"/>
    </location>
</feature>
<proteinExistence type="predicted"/>
<dbReference type="SMART" id="SM00360">
    <property type="entry name" value="RRM"/>
    <property type="match status" value="5"/>
</dbReference>
<accession>A0A1A8WB52</accession>
<dbReference type="PROSITE" id="PS50102">
    <property type="entry name" value="RRM"/>
    <property type="match status" value="4"/>
</dbReference>
<feature type="region of interest" description="Disordered" evidence="3">
    <location>
        <begin position="1007"/>
        <end position="1030"/>
    </location>
</feature>
<feature type="compositionally biased region" description="Basic residues" evidence="3">
    <location>
        <begin position="214"/>
        <end position="223"/>
    </location>
</feature>
<dbReference type="CDD" id="cd00590">
    <property type="entry name" value="RRM_SF"/>
    <property type="match status" value="1"/>
</dbReference>
<dbReference type="Proteomes" id="UP000078560">
    <property type="component" value="Unassembled WGS sequence"/>
</dbReference>
<dbReference type="PANTHER" id="PTHR23003:SF3">
    <property type="entry name" value="FI21236P1-RELATED"/>
    <property type="match status" value="1"/>
</dbReference>
<dbReference type="InterPro" id="IPR000504">
    <property type="entry name" value="RRM_dom"/>
</dbReference>
<evidence type="ECO:0000313" key="5">
    <source>
        <dbReference type="EMBL" id="SBS88435.1"/>
    </source>
</evidence>
<protein>
    <submittedName>
        <fullName evidence="5">RNA binding protein</fullName>
    </submittedName>
</protein>